<keyword evidence="6" id="KW-1185">Reference proteome</keyword>
<keyword evidence="2" id="KW-0547">Nucleotide-binding</keyword>
<dbReference type="EMBL" id="SRMA01026446">
    <property type="protein sequence ID" value="TRY83879.1"/>
    <property type="molecule type" value="Genomic_DNA"/>
</dbReference>
<dbReference type="PANTHER" id="PTHR10903:SF107">
    <property type="entry name" value="GTPASE IMAP FAMILY MEMBER 4-LIKE-RELATED"/>
    <property type="match status" value="1"/>
</dbReference>
<feature type="domain" description="AIG1-type G" evidence="4">
    <location>
        <begin position="11"/>
        <end position="203"/>
    </location>
</feature>
<dbReference type="OrthoDB" id="9982588at2759"/>
<evidence type="ECO:0000259" key="4">
    <source>
        <dbReference type="PROSITE" id="PS51720"/>
    </source>
</evidence>
<dbReference type="Gene3D" id="3.40.50.300">
    <property type="entry name" value="P-loop containing nucleotide triphosphate hydrolases"/>
    <property type="match status" value="2"/>
</dbReference>
<gene>
    <name evidence="5" type="ORF">DNTS_030104</name>
</gene>
<proteinExistence type="inferred from homology"/>
<protein>
    <recommendedName>
        <fullName evidence="4">AIG1-type G domain-containing protein</fullName>
    </recommendedName>
</protein>
<accession>A0A553Q1R7</accession>
<dbReference type="Proteomes" id="UP000316079">
    <property type="component" value="Unassembled WGS sequence"/>
</dbReference>
<dbReference type="InterPro" id="IPR027417">
    <property type="entry name" value="P-loop_NTPase"/>
</dbReference>
<dbReference type="FunFam" id="3.40.50.300:FF:001809">
    <property type="entry name" value="Si:ch1073-365p7.2"/>
    <property type="match status" value="2"/>
</dbReference>
<dbReference type="SUPFAM" id="SSF52540">
    <property type="entry name" value="P-loop containing nucleoside triphosphate hydrolases"/>
    <property type="match status" value="2"/>
</dbReference>
<evidence type="ECO:0000313" key="6">
    <source>
        <dbReference type="Proteomes" id="UP000316079"/>
    </source>
</evidence>
<evidence type="ECO:0000256" key="2">
    <source>
        <dbReference type="ARBA" id="ARBA00022741"/>
    </source>
</evidence>
<evidence type="ECO:0000313" key="5">
    <source>
        <dbReference type="EMBL" id="TRY83879.1"/>
    </source>
</evidence>
<keyword evidence="3" id="KW-0342">GTP-binding</keyword>
<dbReference type="Pfam" id="PF04548">
    <property type="entry name" value="AIG1"/>
    <property type="match status" value="2"/>
</dbReference>
<organism evidence="5 6">
    <name type="scientific">Danionella cerebrum</name>
    <dbReference type="NCBI Taxonomy" id="2873325"/>
    <lineage>
        <taxon>Eukaryota</taxon>
        <taxon>Metazoa</taxon>
        <taxon>Chordata</taxon>
        <taxon>Craniata</taxon>
        <taxon>Vertebrata</taxon>
        <taxon>Euteleostomi</taxon>
        <taxon>Actinopterygii</taxon>
        <taxon>Neopterygii</taxon>
        <taxon>Teleostei</taxon>
        <taxon>Ostariophysi</taxon>
        <taxon>Cypriniformes</taxon>
        <taxon>Danionidae</taxon>
        <taxon>Danioninae</taxon>
        <taxon>Danionella</taxon>
    </lineage>
</organism>
<comment type="similarity">
    <text evidence="1">Belongs to the TRAFAC class TrmE-Era-EngA-EngB-Septin-like GTPase superfamily. AIG1/Toc34/Toc159-like paraseptin GTPase family. IAN subfamily.</text>
</comment>
<comment type="caution">
    <text evidence="5">The sequence shown here is derived from an EMBL/GenBank/DDBJ whole genome shotgun (WGS) entry which is preliminary data.</text>
</comment>
<evidence type="ECO:0000256" key="1">
    <source>
        <dbReference type="ARBA" id="ARBA00008535"/>
    </source>
</evidence>
<feature type="domain" description="AIG1-type G" evidence="4">
    <location>
        <begin position="238"/>
        <end position="437"/>
    </location>
</feature>
<dbReference type="InterPro" id="IPR006703">
    <property type="entry name" value="G_AIG1"/>
</dbReference>
<reference evidence="5 6" key="1">
    <citation type="journal article" date="2019" name="Sci. Data">
        <title>Hybrid genome assembly and annotation of Danionella translucida.</title>
        <authorList>
            <person name="Kadobianskyi M."/>
            <person name="Schulze L."/>
            <person name="Schuelke M."/>
            <person name="Judkewitz B."/>
        </authorList>
    </citation>
    <scope>NUCLEOTIDE SEQUENCE [LARGE SCALE GENOMIC DNA]</scope>
    <source>
        <strain evidence="5 6">Bolton</strain>
    </source>
</reference>
<sequence length="597" mass="69346">MFKNQENNKSGPKLRGVLLGKHESGKTSVINTILGNTFTEVKREGLIDGTKLSLTETPGWWNTFSLNDLSKISKQELVRRVSLVTPGPHVILITIRADSVFSNTDEKFLEDYMELLGPKIWTRTLVIFTRGDVVPKETIERNIQEAGSGLSRLIEKCENNYHVFNNKMQQDRTQVTELIKKIQGIVRRNEESYLEIDMGKVKDVNEQWEETERRARSRKSRVEHQRSKVQEKAPVQRLEEIGVVLMGWVLSGKSSTGNIILNRDEFVIGRKTGKAIRGHGEVDGRNITVLDTPGWWKYIEAELNPDFVRSTILESVLESKSPQALLLVIPGDTSFQEEQMRIVEENLSVLGEDVWRHTIVLFTWGDRFADISIEQHIESEGDALQWLVEKCRNRYHVFDNTNKTNRDQVSELFQIIDEMAAENSTFFFIEKTNERNDKQDNPILEIRLKDIDVYLEEGFKMKAEEIRDTIENLCMQIIDENDEIRSKEIGVKFRDQGPDHQEPLPGNNTQQVNIPEQIKQLLEREFSRWESFIIDGVRDNLQDIKALVELSQAEKRKRSMEAIEQWLQNYNHYVRNTTDKIQKIDSRKRKKGGKKHR</sequence>
<dbReference type="STRING" id="623744.A0A553Q1R7"/>
<dbReference type="AlphaFoldDB" id="A0A553Q1R7"/>
<name>A0A553Q1R7_9TELE</name>
<evidence type="ECO:0000256" key="3">
    <source>
        <dbReference type="ARBA" id="ARBA00023134"/>
    </source>
</evidence>
<dbReference type="PROSITE" id="PS51720">
    <property type="entry name" value="G_AIG1"/>
    <property type="match status" value="2"/>
</dbReference>
<dbReference type="InterPro" id="IPR045058">
    <property type="entry name" value="GIMA/IAN/Toc"/>
</dbReference>
<dbReference type="GO" id="GO:0005525">
    <property type="term" value="F:GTP binding"/>
    <property type="evidence" value="ECO:0007669"/>
    <property type="project" value="UniProtKB-KW"/>
</dbReference>
<dbReference type="PANTHER" id="PTHR10903">
    <property type="entry name" value="GTPASE, IMAP FAMILY MEMBER-RELATED"/>
    <property type="match status" value="1"/>
</dbReference>